<dbReference type="OrthoDB" id="8241126at2"/>
<sequence>MTRKMGASADADQRNQRLGPHQMDLFGSSAPDSVSGAPAWRELPREAQAMLVSLMMQLILEHAQRRTVAPVTMEASHEH</sequence>
<dbReference type="PATRIC" id="fig|1225564.3.peg.664"/>
<keyword evidence="3" id="KW-1185">Reference proteome</keyword>
<evidence type="ECO:0000256" key="1">
    <source>
        <dbReference type="SAM" id="MobiDB-lite"/>
    </source>
</evidence>
<evidence type="ECO:0000313" key="3">
    <source>
        <dbReference type="Proteomes" id="UP000035489"/>
    </source>
</evidence>
<protein>
    <submittedName>
        <fullName evidence="2">Uncharacterized protein</fullName>
    </submittedName>
</protein>
<comment type="caution">
    <text evidence="2">The sequence shown here is derived from an EMBL/GenBank/DDBJ whole genome shotgun (WGS) entry which is preliminary data.</text>
</comment>
<name>A0A0H1RAW4_9HYPH</name>
<evidence type="ECO:0000313" key="2">
    <source>
        <dbReference type="EMBL" id="KLK89752.1"/>
    </source>
</evidence>
<dbReference type="Proteomes" id="UP000035489">
    <property type="component" value="Unassembled WGS sequence"/>
</dbReference>
<dbReference type="RefSeq" id="WP_047192625.1">
    <property type="nucleotide sequence ID" value="NZ_LCYG01000125.1"/>
</dbReference>
<organism evidence="2 3">
    <name type="scientific">Microvirga vignae</name>
    <dbReference type="NCBI Taxonomy" id="1225564"/>
    <lineage>
        <taxon>Bacteria</taxon>
        <taxon>Pseudomonadati</taxon>
        <taxon>Pseudomonadota</taxon>
        <taxon>Alphaproteobacteria</taxon>
        <taxon>Hyphomicrobiales</taxon>
        <taxon>Methylobacteriaceae</taxon>
        <taxon>Microvirga</taxon>
    </lineage>
</organism>
<reference evidence="2 3" key="1">
    <citation type="submission" date="2015-05" db="EMBL/GenBank/DDBJ databases">
        <title>Draft genome sequence of Microvirga vignae strain BR3299, a novel nitrogen fixing bacteria isolated from Brazil semi-aired region.</title>
        <authorList>
            <person name="Zilli J.E."/>
            <person name="Passos S.R."/>
            <person name="Leite J."/>
            <person name="Baldani J.I."/>
            <person name="Xavier G.R."/>
            <person name="Rumjaneck N.G."/>
            <person name="Simoes-Araujo J.L."/>
        </authorList>
    </citation>
    <scope>NUCLEOTIDE SEQUENCE [LARGE SCALE GENOMIC DNA]</scope>
    <source>
        <strain evidence="2 3">BR3299</strain>
    </source>
</reference>
<dbReference type="EMBL" id="LCYG01000125">
    <property type="protein sequence ID" value="KLK89752.1"/>
    <property type="molecule type" value="Genomic_DNA"/>
</dbReference>
<feature type="region of interest" description="Disordered" evidence="1">
    <location>
        <begin position="1"/>
        <end position="37"/>
    </location>
</feature>
<proteinExistence type="predicted"/>
<gene>
    <name evidence="2" type="ORF">AA309_29630</name>
</gene>
<accession>A0A0H1RAW4</accession>
<dbReference type="AlphaFoldDB" id="A0A0H1RAW4"/>